<dbReference type="Proteomes" id="UP000054624">
    <property type="component" value="Unassembled WGS sequence"/>
</dbReference>
<evidence type="ECO:0000256" key="1">
    <source>
        <dbReference type="ARBA" id="ARBA00004196"/>
    </source>
</evidence>
<dbReference type="NCBIfam" id="TIGR01409">
    <property type="entry name" value="TAT_signal_seq"/>
    <property type="match status" value="1"/>
</dbReference>
<dbReference type="InterPro" id="IPR019546">
    <property type="entry name" value="TAT_signal_bac_arc"/>
</dbReference>
<proteinExistence type="inferred from homology"/>
<dbReference type="AlphaFoldDB" id="A0A158ARP2"/>
<dbReference type="OrthoDB" id="9794826at2"/>
<dbReference type="PROSITE" id="PS51318">
    <property type="entry name" value="TAT"/>
    <property type="match status" value="1"/>
</dbReference>
<keyword evidence="3" id="KW-0813">Transport</keyword>
<comment type="subcellular location">
    <subcellularLocation>
        <location evidence="1">Cell envelope</location>
    </subcellularLocation>
</comment>
<reference evidence="6" key="1">
    <citation type="submission" date="2016-01" db="EMBL/GenBank/DDBJ databases">
        <authorList>
            <person name="Peeters Charlotte."/>
        </authorList>
    </citation>
    <scope>NUCLEOTIDE SEQUENCE [LARGE SCALE GENOMIC DNA]</scope>
</reference>
<dbReference type="RefSeq" id="WP_061160741.1">
    <property type="nucleotide sequence ID" value="NZ_FCOI02000008.1"/>
</dbReference>
<dbReference type="PANTHER" id="PTHR33376">
    <property type="match status" value="1"/>
</dbReference>
<dbReference type="Pfam" id="PF03480">
    <property type="entry name" value="DctP"/>
    <property type="match status" value="1"/>
</dbReference>
<dbReference type="NCBIfam" id="NF037995">
    <property type="entry name" value="TRAP_S1"/>
    <property type="match status" value="1"/>
</dbReference>
<evidence type="ECO:0000256" key="3">
    <source>
        <dbReference type="ARBA" id="ARBA00022448"/>
    </source>
</evidence>
<dbReference type="GO" id="GO:0055085">
    <property type="term" value="P:transmembrane transport"/>
    <property type="evidence" value="ECO:0007669"/>
    <property type="project" value="InterPro"/>
</dbReference>
<dbReference type="InterPro" id="IPR006311">
    <property type="entry name" value="TAT_signal"/>
</dbReference>
<dbReference type="InterPro" id="IPR004682">
    <property type="entry name" value="TRAP_DctP"/>
</dbReference>
<dbReference type="NCBIfam" id="TIGR00787">
    <property type="entry name" value="dctP"/>
    <property type="match status" value="1"/>
</dbReference>
<protein>
    <submittedName>
        <fullName evidence="5">TRAP dicarboxylate family transporter subunit DctP</fullName>
    </submittedName>
</protein>
<dbReference type="InterPro" id="IPR038404">
    <property type="entry name" value="TRAP_DctP_sf"/>
</dbReference>
<gene>
    <name evidence="5" type="ORF">AWB76_02885</name>
</gene>
<accession>A0A158ARP2</accession>
<dbReference type="InterPro" id="IPR018389">
    <property type="entry name" value="DctP_fam"/>
</dbReference>
<dbReference type="EMBL" id="FCOI02000008">
    <property type="protein sequence ID" value="SAK60320.1"/>
    <property type="molecule type" value="Genomic_DNA"/>
</dbReference>
<dbReference type="PANTHER" id="PTHR33376:SF4">
    <property type="entry name" value="SIALIC ACID-BINDING PERIPLASMIC PROTEIN SIAP"/>
    <property type="match status" value="1"/>
</dbReference>
<evidence type="ECO:0000256" key="2">
    <source>
        <dbReference type="ARBA" id="ARBA00009023"/>
    </source>
</evidence>
<sequence>MSGTITRRDFLTTAGLAVAATATGIALPNRAFAQTAPIVLKYASSLPDSHPLNAHMREASAAIRKETNGRVDLQVFANAQMGGDTDMLSQVRAGGVDFIPLPGAILSTLVPIASIESVPFAFKNYDDVWAAMDGDLGKHVREQAAKAGLIAMDKVWNNGFRQITSSTRPIKTPADLKGFKIRVLVSPLWTSMFKTFGAAPTGISINETYSALQTKVVEGQENPLVVVQSARFYEVQKYCSLTGHIWNGFWLLASGKTWPKLPKDVQDIVARNINEAAMKQREEVIRLNQSLEPMLTAKGVTFNKVDQQAFRTDLQQKGFYAEWKKKYGDAAWGLLEKYAGQLS</sequence>
<dbReference type="PIRSF" id="PIRSF006470">
    <property type="entry name" value="DctB"/>
    <property type="match status" value="1"/>
</dbReference>
<dbReference type="STRING" id="1777137.AWB76_02885"/>
<name>A0A158ARP2_9BURK</name>
<dbReference type="CDD" id="cd13603">
    <property type="entry name" value="PBP2_TRAP_Siap_TeaA_like"/>
    <property type="match status" value="1"/>
</dbReference>
<keyword evidence="6" id="KW-1185">Reference proteome</keyword>
<organism evidence="5 6">
    <name type="scientific">Caballeronia temeraria</name>
    <dbReference type="NCBI Taxonomy" id="1777137"/>
    <lineage>
        <taxon>Bacteria</taxon>
        <taxon>Pseudomonadati</taxon>
        <taxon>Pseudomonadota</taxon>
        <taxon>Betaproteobacteria</taxon>
        <taxon>Burkholderiales</taxon>
        <taxon>Burkholderiaceae</taxon>
        <taxon>Caballeronia</taxon>
    </lineage>
</organism>
<comment type="similarity">
    <text evidence="2">Belongs to the bacterial solute-binding protein 7 family.</text>
</comment>
<evidence type="ECO:0000313" key="5">
    <source>
        <dbReference type="EMBL" id="SAK60320.1"/>
    </source>
</evidence>
<dbReference type="Gene3D" id="3.40.190.170">
    <property type="entry name" value="Bacterial extracellular solute-binding protein, family 7"/>
    <property type="match status" value="1"/>
</dbReference>
<keyword evidence="4" id="KW-0732">Signal</keyword>
<dbReference type="GO" id="GO:0030288">
    <property type="term" value="C:outer membrane-bounded periplasmic space"/>
    <property type="evidence" value="ECO:0007669"/>
    <property type="project" value="InterPro"/>
</dbReference>
<evidence type="ECO:0000313" key="6">
    <source>
        <dbReference type="Proteomes" id="UP000054624"/>
    </source>
</evidence>
<evidence type="ECO:0000256" key="4">
    <source>
        <dbReference type="ARBA" id="ARBA00022729"/>
    </source>
</evidence>